<evidence type="ECO:0008006" key="5">
    <source>
        <dbReference type="Google" id="ProtNLM"/>
    </source>
</evidence>
<gene>
    <name evidence="3" type="ORF">BJ982_006495</name>
</gene>
<evidence type="ECO:0000313" key="3">
    <source>
        <dbReference type="EMBL" id="MBB4704951.1"/>
    </source>
</evidence>
<feature type="transmembrane region" description="Helical" evidence="2">
    <location>
        <begin position="131"/>
        <end position="156"/>
    </location>
</feature>
<keyword evidence="2" id="KW-0812">Transmembrane</keyword>
<feature type="transmembrane region" description="Helical" evidence="2">
    <location>
        <begin position="106"/>
        <end position="125"/>
    </location>
</feature>
<proteinExistence type="predicted"/>
<dbReference type="RefSeq" id="WP_184886315.1">
    <property type="nucleotide sequence ID" value="NZ_BOOV01000006.1"/>
</dbReference>
<dbReference type="InterPro" id="IPR021403">
    <property type="entry name" value="DUF3043"/>
</dbReference>
<keyword evidence="2" id="KW-1133">Transmembrane helix</keyword>
<protein>
    <recommendedName>
        <fullName evidence="5">DUF3043 domain-containing protein</fullName>
    </recommendedName>
</protein>
<dbReference type="EMBL" id="JACHND010000001">
    <property type="protein sequence ID" value="MBB4704951.1"/>
    <property type="molecule type" value="Genomic_DNA"/>
</dbReference>
<dbReference type="Proteomes" id="UP000542210">
    <property type="component" value="Unassembled WGS sequence"/>
</dbReference>
<dbReference type="Pfam" id="PF11241">
    <property type="entry name" value="DUF3043"/>
    <property type="match status" value="1"/>
</dbReference>
<name>A0A7W7GFD6_9ACTN</name>
<dbReference type="AlphaFoldDB" id="A0A7W7GFD6"/>
<comment type="caution">
    <text evidence="3">The sequence shown here is derived from an EMBL/GenBank/DDBJ whole genome shotgun (WGS) entry which is preliminary data.</text>
</comment>
<reference evidence="3 4" key="1">
    <citation type="submission" date="2020-08" db="EMBL/GenBank/DDBJ databases">
        <title>Sequencing the genomes of 1000 actinobacteria strains.</title>
        <authorList>
            <person name="Klenk H.-P."/>
        </authorList>
    </citation>
    <scope>NUCLEOTIDE SEQUENCE [LARGE SCALE GENOMIC DNA]</scope>
    <source>
        <strain evidence="3 4">DSM 45784</strain>
    </source>
</reference>
<feature type="region of interest" description="Disordered" evidence="1">
    <location>
        <begin position="1"/>
        <end position="68"/>
    </location>
</feature>
<keyword evidence="4" id="KW-1185">Reference proteome</keyword>
<accession>A0A7W7GFD6</accession>
<evidence type="ECO:0000256" key="1">
    <source>
        <dbReference type="SAM" id="MobiDB-lite"/>
    </source>
</evidence>
<evidence type="ECO:0000313" key="4">
    <source>
        <dbReference type="Proteomes" id="UP000542210"/>
    </source>
</evidence>
<keyword evidence="2" id="KW-0472">Membrane</keyword>
<feature type="compositionally biased region" description="Basic and acidic residues" evidence="1">
    <location>
        <begin position="57"/>
        <end position="68"/>
    </location>
</feature>
<sequence>MFRRRTEAPADASATAPEETQAKTAGKGRPTPKRREAQGRRRSPVTAPTNRKQAYRQARERQAAERVRAREGMLRGDDRYLPVRDRGQTRKFAREWVDSRRTVSQYFLPISLLLLVVLWTIPMLGGQTGMLLYSYAITILWPAMIVVVALSGFWVARRVKKEAGEKYPDESLKGVGFYAAMRAMQIRRLRFPPPTVLPGGRPVPPKK</sequence>
<organism evidence="3 4">
    <name type="scientific">Sphaerisporangium siamense</name>
    <dbReference type="NCBI Taxonomy" id="795645"/>
    <lineage>
        <taxon>Bacteria</taxon>
        <taxon>Bacillati</taxon>
        <taxon>Actinomycetota</taxon>
        <taxon>Actinomycetes</taxon>
        <taxon>Streptosporangiales</taxon>
        <taxon>Streptosporangiaceae</taxon>
        <taxon>Sphaerisporangium</taxon>
    </lineage>
</organism>
<evidence type="ECO:0000256" key="2">
    <source>
        <dbReference type="SAM" id="Phobius"/>
    </source>
</evidence>